<feature type="region of interest" description="Disordered" evidence="5">
    <location>
        <begin position="1546"/>
        <end position="1572"/>
    </location>
</feature>
<evidence type="ECO:0000256" key="5">
    <source>
        <dbReference type="SAM" id="MobiDB-lite"/>
    </source>
</evidence>
<feature type="region of interest" description="Disordered" evidence="5">
    <location>
        <begin position="1"/>
        <end position="122"/>
    </location>
</feature>
<feature type="domain" description="THO complex subunit 2 N-terminal" evidence="8">
    <location>
        <begin position="127"/>
        <end position="854"/>
    </location>
</feature>
<protein>
    <recommendedName>
        <fullName evidence="3">THO complex subunit 2</fullName>
    </recommendedName>
</protein>
<evidence type="ECO:0000259" key="7">
    <source>
        <dbReference type="Pfam" id="PF11732"/>
    </source>
</evidence>
<feature type="compositionally biased region" description="Basic and acidic residues" evidence="5">
    <location>
        <begin position="2197"/>
        <end position="2228"/>
    </location>
</feature>
<dbReference type="InterPro" id="IPR021418">
    <property type="entry name" value="THO_THOC2_C"/>
</dbReference>
<keyword evidence="4" id="KW-0539">Nucleus</keyword>
<evidence type="ECO:0000313" key="10">
    <source>
        <dbReference type="Proteomes" id="UP000800038"/>
    </source>
</evidence>
<organism evidence="9 10">
    <name type="scientific">Clathrospora elynae</name>
    <dbReference type="NCBI Taxonomy" id="706981"/>
    <lineage>
        <taxon>Eukaryota</taxon>
        <taxon>Fungi</taxon>
        <taxon>Dikarya</taxon>
        <taxon>Ascomycota</taxon>
        <taxon>Pezizomycotina</taxon>
        <taxon>Dothideomycetes</taxon>
        <taxon>Pleosporomycetidae</taxon>
        <taxon>Pleosporales</taxon>
        <taxon>Diademaceae</taxon>
        <taxon>Clathrospora</taxon>
    </lineage>
</organism>
<dbReference type="PANTHER" id="PTHR21597:SF0">
    <property type="entry name" value="THO COMPLEX SUBUNIT 2"/>
    <property type="match status" value="1"/>
</dbReference>
<evidence type="ECO:0000259" key="8">
    <source>
        <dbReference type="Pfam" id="PF16134"/>
    </source>
</evidence>
<keyword evidence="10" id="KW-1185">Reference proteome</keyword>
<feature type="region of interest" description="Disordered" evidence="5">
    <location>
        <begin position="576"/>
        <end position="605"/>
    </location>
</feature>
<evidence type="ECO:0000256" key="4">
    <source>
        <dbReference type="ARBA" id="ARBA00023242"/>
    </source>
</evidence>
<reference evidence="9" key="1">
    <citation type="journal article" date="2020" name="Stud. Mycol.">
        <title>101 Dothideomycetes genomes: a test case for predicting lifestyles and emergence of pathogens.</title>
        <authorList>
            <person name="Haridas S."/>
            <person name="Albert R."/>
            <person name="Binder M."/>
            <person name="Bloem J."/>
            <person name="Labutti K."/>
            <person name="Salamov A."/>
            <person name="Andreopoulos B."/>
            <person name="Baker S."/>
            <person name="Barry K."/>
            <person name="Bills G."/>
            <person name="Bluhm B."/>
            <person name="Cannon C."/>
            <person name="Castanera R."/>
            <person name="Culley D."/>
            <person name="Daum C."/>
            <person name="Ezra D."/>
            <person name="Gonzalez J."/>
            <person name="Henrissat B."/>
            <person name="Kuo A."/>
            <person name="Liang C."/>
            <person name="Lipzen A."/>
            <person name="Lutzoni F."/>
            <person name="Magnuson J."/>
            <person name="Mondo S."/>
            <person name="Nolan M."/>
            <person name="Ohm R."/>
            <person name="Pangilinan J."/>
            <person name="Park H.-J."/>
            <person name="Ramirez L."/>
            <person name="Alfaro M."/>
            <person name="Sun H."/>
            <person name="Tritt A."/>
            <person name="Yoshinaga Y."/>
            <person name="Zwiers L.-H."/>
            <person name="Turgeon B."/>
            <person name="Goodwin S."/>
            <person name="Spatafora J."/>
            <person name="Crous P."/>
            <person name="Grigoriev I."/>
        </authorList>
    </citation>
    <scope>NUCLEOTIDE SEQUENCE</scope>
    <source>
        <strain evidence="9">CBS 161.51</strain>
    </source>
</reference>
<feature type="compositionally biased region" description="Polar residues" evidence="5">
    <location>
        <begin position="86"/>
        <end position="97"/>
    </location>
</feature>
<dbReference type="Pfam" id="PF16134">
    <property type="entry name" value="THOC2_N"/>
    <property type="match status" value="1"/>
</dbReference>
<dbReference type="GO" id="GO:0000445">
    <property type="term" value="C:THO complex part of transcription export complex"/>
    <property type="evidence" value="ECO:0007669"/>
    <property type="project" value="TreeGrafter"/>
</dbReference>
<dbReference type="GO" id="GO:0006406">
    <property type="term" value="P:mRNA export from nucleus"/>
    <property type="evidence" value="ECO:0007669"/>
    <property type="project" value="InterPro"/>
</dbReference>
<comment type="subcellular location">
    <subcellularLocation>
        <location evidence="1">Nucleus</location>
    </subcellularLocation>
</comment>
<feature type="compositionally biased region" description="Basic residues" evidence="5">
    <location>
        <begin position="1"/>
        <end position="10"/>
    </location>
</feature>
<gene>
    <name evidence="9" type="ORF">EJ02DRAFT_455590</name>
</gene>
<dbReference type="InterPro" id="IPR021726">
    <property type="entry name" value="THO_THOC2_N"/>
</dbReference>
<feature type="compositionally biased region" description="Basic and acidic residues" evidence="5">
    <location>
        <begin position="1791"/>
        <end position="1809"/>
    </location>
</feature>
<feature type="domain" description="THO complex subunitTHOC2 C-terminal" evidence="6">
    <location>
        <begin position="1223"/>
        <end position="1529"/>
    </location>
</feature>
<feature type="compositionally biased region" description="Basic and acidic residues" evidence="5">
    <location>
        <begin position="590"/>
        <end position="600"/>
    </location>
</feature>
<feature type="compositionally biased region" description="Polar residues" evidence="5">
    <location>
        <begin position="1985"/>
        <end position="1999"/>
    </location>
</feature>
<dbReference type="Pfam" id="PF11262">
    <property type="entry name" value="Tho2"/>
    <property type="match status" value="1"/>
</dbReference>
<evidence type="ECO:0000256" key="2">
    <source>
        <dbReference type="ARBA" id="ARBA00007857"/>
    </source>
</evidence>
<dbReference type="EMBL" id="ML976055">
    <property type="protein sequence ID" value="KAF1940925.1"/>
    <property type="molecule type" value="Genomic_DNA"/>
</dbReference>
<feature type="compositionally biased region" description="Basic and acidic residues" evidence="5">
    <location>
        <begin position="2236"/>
        <end position="2307"/>
    </location>
</feature>
<dbReference type="GO" id="GO:0003729">
    <property type="term" value="F:mRNA binding"/>
    <property type="evidence" value="ECO:0007669"/>
    <property type="project" value="TreeGrafter"/>
</dbReference>
<dbReference type="GO" id="GO:0006397">
    <property type="term" value="P:mRNA processing"/>
    <property type="evidence" value="ECO:0007669"/>
    <property type="project" value="InterPro"/>
</dbReference>
<feature type="compositionally biased region" description="Basic and acidic residues" evidence="5">
    <location>
        <begin position="11"/>
        <end position="22"/>
    </location>
</feature>
<dbReference type="Pfam" id="PF11732">
    <property type="entry name" value="Thoc2"/>
    <property type="match status" value="1"/>
</dbReference>
<feature type="compositionally biased region" description="Polar residues" evidence="5">
    <location>
        <begin position="2061"/>
        <end position="2081"/>
    </location>
</feature>
<evidence type="ECO:0000259" key="6">
    <source>
        <dbReference type="Pfam" id="PF11262"/>
    </source>
</evidence>
<proteinExistence type="inferred from homology"/>
<feature type="region of interest" description="Disordered" evidence="5">
    <location>
        <begin position="664"/>
        <end position="683"/>
    </location>
</feature>
<evidence type="ECO:0000256" key="1">
    <source>
        <dbReference type="ARBA" id="ARBA00004123"/>
    </source>
</evidence>
<feature type="compositionally biased region" description="Basic and acidic residues" evidence="5">
    <location>
        <begin position="2315"/>
        <end position="2325"/>
    </location>
</feature>
<feature type="compositionally biased region" description="Low complexity" evidence="5">
    <location>
        <begin position="98"/>
        <end position="110"/>
    </location>
</feature>
<dbReference type="InterPro" id="IPR040007">
    <property type="entry name" value="Tho2"/>
</dbReference>
<feature type="compositionally biased region" description="Basic and acidic residues" evidence="5">
    <location>
        <begin position="2177"/>
        <end position="2190"/>
    </location>
</feature>
<evidence type="ECO:0000256" key="3">
    <source>
        <dbReference type="ARBA" id="ARBA00019596"/>
    </source>
</evidence>
<comment type="similarity">
    <text evidence="2">Belongs to the THOC2 family.</text>
</comment>
<dbReference type="InterPro" id="IPR032302">
    <property type="entry name" value="THOC2_N"/>
</dbReference>
<evidence type="ECO:0000313" key="9">
    <source>
        <dbReference type="EMBL" id="KAF1940925.1"/>
    </source>
</evidence>
<dbReference type="OrthoDB" id="29024at2759"/>
<name>A0A6A5SJU9_9PLEO</name>
<dbReference type="Proteomes" id="UP000800038">
    <property type="component" value="Unassembled WGS sequence"/>
</dbReference>
<feature type="compositionally biased region" description="Basic and acidic residues" evidence="5">
    <location>
        <begin position="1879"/>
        <end position="1942"/>
    </location>
</feature>
<feature type="region of interest" description="Disordered" evidence="5">
    <location>
        <begin position="1603"/>
        <end position="2338"/>
    </location>
</feature>
<feature type="domain" description="THO complex subunitTHOC2 N-terminal" evidence="7">
    <location>
        <begin position="856"/>
        <end position="931"/>
    </location>
</feature>
<feature type="compositionally biased region" description="Basic and acidic residues" evidence="5">
    <location>
        <begin position="1687"/>
        <end position="1780"/>
    </location>
</feature>
<dbReference type="PANTHER" id="PTHR21597">
    <property type="entry name" value="THO2 PROTEIN"/>
    <property type="match status" value="1"/>
</dbReference>
<sequence>MAPPPKRKRADRTYSQDDDRNGRPSPHRPQSLGLAHGQQQTNSPRGGGGGGGGGNRRQSRNSGRGGSSVPQSPNIAHASPTAMSPPANSFQSTRPSHATQSAPVPQAAQPSIPPPAPLEVPESNEYLTPTRVAHWTADARDAVVKAAVSAQRKGDVLTLSVVFHEIIEASMDRLLDAGVLGSIVRDIVAAPSDDLVDPVSTFLDTLTSITQDESKQGLVRQMLVATDIDVARMRSELENDLLKSLGLVRDSFGKMAVRKATHALYRQSNYNLLREESEGYSKLMTEYFTTVNSEPPTQEVVSETYQRVNALIGAFDLDIGRVLDVTLDVFANLLVKHGRFFVKLLRTSAWWPELRGLDGIEWEEAEVPTLPQWAQPKSQQWYHSEEEKEEQLRLRESRDRKFWQRVGELGDRAGVQAFFELGGRRITANNRQPNQTMPAEGASLSKQQAARKWADEWMDKTKTLPPSGNDIAAQLLGFKLRFYASDIRDSSDFLPENLIYLAALLIKIGFISILDLYPHLYPLEEDMAAHKTRLFKAKKDKEDKERGAVVNALTMAGALPDETPGLSAVSRLREAESKLKSDTGRSTPAKPDETAEKKNALPEPPDQKFTLLRSLLCIGALPEALFILGRHPWLPDIYPELHELIFRLAHHSLSKVYEASKSTSSERTSISTKGAGLRGPPRPSDYVPRRTLRWAKPDQKDSNDAFDYKFYWEDWVDNVPVCQEVDDVIKLCTSLLGFVGAECGKDVLLLTKIIRIAKKSLADDTSDGNRQRWIDFSATFIAPAVSFTGRNPGLVNEVWDLFKHFDTATRYTIYQQWFNGLIKPAVRTAFGKVEDETKKTLSRISATNTKEYGRKIAKISYASPGVVFRMTVKQLVNYPNMITALVECSRYLTLLGYDVLSWTIVTYLLNPDKGSQQDDGMLSAAWLKNIATFVGKAYAKYHLMDPVPVLQLTAHQLLQAEGELYMLDVLEQMIKSMGGISLSGSVSESMTLALCAGPILRTFTLQHRLADYRHLANSSARRLVRCLKDTGLGPQILVALAQHVEAYVHRADQQNVPDKPVLFNVDKLRSNLLQYLELLRAYLSVDDFDAVFPSLVEMMSEYDIEPDVAFTIARVSIAAKANAFRAEQRTKVATEAQTNGDTTMDGVETPLVNEVHANTAQDVEMEEAAPSADIVMEGQSMVTSTAARSGKASSLGLLNHEIENLANQLKQSLPDTFGDHPCLSYYITFWQLSLPDVDENGINQQYQDTIEFYERQLPAPILDRRGYRPNVPRAETDEQRRAKVEIPRLKEEQQVVTKANAATQESLRMELRRWFDGSPMKGPRLDALHNALLQDCFIPRSRMSLEDAQYASSMLIFMHKSGVPGFRMSKLLDFLFTANKLTSIISMYTEAESLAFGRFLSDILRELQIWRENKDDAYVKCAQGSNKQLPGFGMSFDADRNATTFFTYDDFCMVLYKWHKSLFTALKTCVESHSYMQVRNAISVLQALSPTFPKVAVMGKELVQTIEHLTKTETREDLRKSLESILGHIGKGKPLWIDENVFRNKPAPANTINGSEKAAPAKGKTMQPQDTKLKATAPAFQQRLETNEIQKALADEVDDTALKRNVYTPATPAPSSRDRESAKSAARALSQQETGAVRPTGKPGPPMHPSSVPLRPDSRNTPTQPTPVGRASHALPSRPDSQLPRARQPERPERPIIDRPSEGTHGRYDSRGPPGDHGRLDRSGDAPRPREASPSRRARPLPDGRTPERMPPAAEHREWSGRDTRDFDDRAMRAPSRDIRAPPVRPPPTWDPRDPRDPRDQRERADPRGHIAPPSTEPRRMPSSSSLVNEYRRDMPPANAPYGADQGDRSQRPPPNALTLAKEEPQVNPARAALINQGEHVRQEPPRSDRDSRRDSRINSPRHGEERRGDERRGDDRRVEERPLPGYHGRNDPPREHRDDRAPSQVPLPDAKNRQEEPTASTPTGPRGGRSEPIAASRPSREMFQPSQGPRSSGPQVQDPNYGRLNQPAEPAPPSGPRSDRSHPQSQPPTPTAPTGPAASLPVGIHPSRLENIQGKGPSGSVLQSSIPNAPSGPRGSTRTPQGPIPSSPVGRGPPTGPAAAERGPRNAGNPLRAINSVLTQNAPVDRTGERGAPVSNPPVRGRGATRANGPTEGSGGTSNPMPPPPPSASTPNSRGEGQHPRSSRAEPTRAEGAPQEEVRADSRGHRESKRSERSGRERSPDRAERSSRNGATGHSESERGSDRDRGGREKRGGDRESSRRDREREGDSSRSGREASGREPRESSRRERGSRDEARASGREERDRRSRGGAGSGDDGRKRSRDPQDQGQGHGDPKRRR</sequence>
<feature type="compositionally biased region" description="Gly residues" evidence="5">
    <location>
        <begin position="45"/>
        <end position="55"/>
    </location>
</feature>
<accession>A0A6A5SJU9</accession>